<dbReference type="EC" id="2.7.7.49" evidence="2"/>
<sequence length="1397" mass="160166">MFTTFPSHQSCLHVADSTPIICSPPISPTHDIEISIPSNAAPQLEHCPHELHRILYEFSQVFSTNKYNVPKLNIPPVKINTTTDKIIALRPYRVPLHDQQEIQTQIEQMLQYGIIAPSVSPYASPITLVTKRDQTKRFCIDYRKLNEIIAPDVHPLPLIETILDKLSKAKYYSSVDIASAYWQVEIEPNSRNLLAFVTLDSQYEFCRLPYGFKNSPQIYHRAINQVMQKYKLNFVTHYFDDFIIFSDTLEDHLQHLQQFLTVCQHENIKLNYNKCSFFKTKIDFLGYTVTAGTYAPQTRNLDTINAIKPPNNQKTLQSFLGAVNVYNKFIADYARLRAPLNKLLKKDVKWNWNTDCQQAFTTLKESLTSKPVLHLYQVGLPCRLYCDASTQGIAGILKQVHPDGQIHPVQYFSRALRAHERNYTVSELECLAIVESVDKFRIYLTGFISTDIIKRHQPTASPFNIDTNGLHTITRKGVTKIIIPETLQHTLMNKVHQEYNHPGISQMTRIITTQYYWKGTSKSIEKFVRSCHTCQIIKRPKGKPYGALGQIPPPQQPFDLISIDTIAGFSKYGHSKTYLHVIVDHLTRYAWTFPSKSTSTLTYIQTLKTVLQQGSPKRLLSDRAPAFTSEKFRKFLIMHGIQPLLTTSNNPQANGLIERLNATITGKLRLAYLENPKASWTQLVKRVTQTYNNTPHSVTSFPPTYLMFNVIPPDLRTHLNPYPEINIAREIASSRTQNKHKKDKETFDKQHRTPHFEENDLVLVKNYRHPDTVRNTITKQKVEIGNTKDVVYRIPCKSCNVSYIGETGRFLGTRLQEHKYSWKYAKERFAMVEHSLRSGHQPDWENTSTIYRGIQNSHQRKFLEAIASMKDPASDTWEWWWCFVQQDVQGPRSIFPSGSLDYRRVGSLGLSSMDRQFLILLLHGKGGYHCPVSQPQSSLFTGTVAARGSRHRTSPYKAGMRIYYKSNKKNEAAIRRSVRSGTNLSSKISSYSRGTLIEKTEKALVIWIEDLTQKRIPLDGHLIKMKALKFYKELKESEPSTSSRESNPQFSASTGWLTGFIKRHSFHNLKIKGEVASADEEAARKYPEKLAKIIKDGGYCAHQIFNADETGLFWKKMPTRTYIAKSEKNASGFKAAKDRVTLLLCSNASGDRMVKPLLVNRSLKPRALKGKDLNTLPVHWMANKKAWVTTAIFTEWFNKCFVPEVENYMKEMGLEFKILLILDNAPGHPNLEHPNIKEIGGEGFDDFGEHDIEELLVDEALNDDDILESMVDTTKDFETVDSELEDVTPLDEKLLREGLQLSGKLEIFFIQNDNDVERALEFQRDLKFCMSGYRELYKELVKPSQRLITDYLVKEKKITEVPKEALPCRSDDVILSSSDESDLAPIHKRVRTLSDSE</sequence>
<dbReference type="InterPro" id="IPR050951">
    <property type="entry name" value="Retrovirus_Pol_polyprotein"/>
</dbReference>
<dbReference type="Pfam" id="PF03184">
    <property type="entry name" value="DDE_1"/>
    <property type="match status" value="1"/>
</dbReference>
<reference evidence="8 9" key="1">
    <citation type="submission" date="2022-01" db="EMBL/GenBank/DDBJ databases">
        <title>A chromosomal length assembly of Cordylochernes scorpioides.</title>
        <authorList>
            <person name="Zeh D."/>
            <person name="Zeh J."/>
        </authorList>
    </citation>
    <scope>NUCLEOTIDE SEQUENCE [LARGE SCALE GENOMIC DNA]</scope>
    <source>
        <strain evidence="8">IN4F17</strain>
        <tissue evidence="8">Whole Body</tissue>
    </source>
</reference>
<dbReference type="SUPFAM" id="SSF56672">
    <property type="entry name" value="DNA/RNA polymerases"/>
    <property type="match status" value="1"/>
</dbReference>
<dbReference type="Pfam" id="PF03221">
    <property type="entry name" value="HTH_Tnp_Tc5"/>
    <property type="match status" value="1"/>
</dbReference>
<evidence type="ECO:0000313" key="9">
    <source>
        <dbReference type="Proteomes" id="UP001235939"/>
    </source>
</evidence>
<dbReference type="InterPro" id="IPR000477">
    <property type="entry name" value="RT_dom"/>
</dbReference>
<evidence type="ECO:0000256" key="2">
    <source>
        <dbReference type="ARBA" id="ARBA00012493"/>
    </source>
</evidence>
<dbReference type="CDD" id="cd01647">
    <property type="entry name" value="RT_LTR"/>
    <property type="match status" value="1"/>
</dbReference>
<dbReference type="CDD" id="cd09274">
    <property type="entry name" value="RNase_HI_RT_Ty3"/>
    <property type="match status" value="1"/>
</dbReference>
<dbReference type="EMBL" id="CP092880">
    <property type="protein sequence ID" value="UYV79916.1"/>
    <property type="molecule type" value="Genomic_DNA"/>
</dbReference>
<evidence type="ECO:0000259" key="7">
    <source>
        <dbReference type="PROSITE" id="PS51253"/>
    </source>
</evidence>
<evidence type="ECO:0000313" key="8">
    <source>
        <dbReference type="EMBL" id="UYV79916.1"/>
    </source>
</evidence>
<dbReference type="InterPro" id="IPR036397">
    <property type="entry name" value="RNaseH_sf"/>
</dbReference>
<proteinExistence type="predicted"/>
<dbReference type="PANTHER" id="PTHR37984">
    <property type="entry name" value="PROTEIN CBG26694"/>
    <property type="match status" value="1"/>
</dbReference>
<dbReference type="InterPro" id="IPR043502">
    <property type="entry name" value="DNA/RNA_pol_sf"/>
</dbReference>
<dbReference type="Gene3D" id="3.30.70.270">
    <property type="match status" value="2"/>
</dbReference>
<comment type="subcellular location">
    <subcellularLocation>
        <location evidence="1">Nucleus</location>
    </subcellularLocation>
</comment>
<gene>
    <name evidence="8" type="ORF">LAZ67_18001044</name>
</gene>
<dbReference type="Gene3D" id="3.30.420.10">
    <property type="entry name" value="Ribonuclease H-like superfamily/Ribonuclease H"/>
    <property type="match status" value="1"/>
</dbReference>
<dbReference type="SUPFAM" id="SSF53098">
    <property type="entry name" value="Ribonuclease H-like"/>
    <property type="match status" value="1"/>
</dbReference>
<dbReference type="InterPro" id="IPR041577">
    <property type="entry name" value="RT_RNaseH_2"/>
</dbReference>
<evidence type="ECO:0000256" key="4">
    <source>
        <dbReference type="ARBA" id="ARBA00023268"/>
    </source>
</evidence>
<dbReference type="CDD" id="cd10442">
    <property type="entry name" value="GIY-YIG_PLEs"/>
    <property type="match status" value="1"/>
</dbReference>
<dbReference type="SMART" id="SM00674">
    <property type="entry name" value="CENPB"/>
    <property type="match status" value="1"/>
</dbReference>
<dbReference type="Pfam" id="PF17919">
    <property type="entry name" value="RT_RNaseH_2"/>
    <property type="match status" value="1"/>
</dbReference>
<dbReference type="InterPro" id="IPR041588">
    <property type="entry name" value="Integrase_H2C2"/>
</dbReference>
<dbReference type="Gene3D" id="1.10.340.70">
    <property type="match status" value="1"/>
</dbReference>
<dbReference type="Gene3D" id="3.10.10.10">
    <property type="entry name" value="HIV Type 1 Reverse Transcriptase, subunit A, domain 1"/>
    <property type="match status" value="1"/>
</dbReference>
<dbReference type="PANTHER" id="PTHR37984:SF5">
    <property type="entry name" value="PROTEIN NYNRIN-LIKE"/>
    <property type="match status" value="1"/>
</dbReference>
<dbReference type="InterPro" id="IPR043128">
    <property type="entry name" value="Rev_trsase/Diguanyl_cyclase"/>
</dbReference>
<evidence type="ECO:0000256" key="3">
    <source>
        <dbReference type="ARBA" id="ARBA00023125"/>
    </source>
</evidence>
<name>A0ABY6LFF0_9ARAC</name>
<dbReference type="PROSITE" id="PS50994">
    <property type="entry name" value="INTEGRASE"/>
    <property type="match status" value="1"/>
</dbReference>
<feature type="domain" description="Integrase catalytic" evidence="6">
    <location>
        <begin position="553"/>
        <end position="711"/>
    </location>
</feature>
<protein>
    <recommendedName>
        <fullName evidence="2">RNA-directed DNA polymerase</fullName>
        <ecNumber evidence="2">2.7.7.49</ecNumber>
    </recommendedName>
</protein>
<dbReference type="PROSITE" id="PS51253">
    <property type="entry name" value="HTH_CENPB"/>
    <property type="match status" value="1"/>
</dbReference>
<dbReference type="Pfam" id="PF00078">
    <property type="entry name" value="RVT_1"/>
    <property type="match status" value="1"/>
</dbReference>
<organism evidence="8 9">
    <name type="scientific">Cordylochernes scorpioides</name>
    <dbReference type="NCBI Taxonomy" id="51811"/>
    <lineage>
        <taxon>Eukaryota</taxon>
        <taxon>Metazoa</taxon>
        <taxon>Ecdysozoa</taxon>
        <taxon>Arthropoda</taxon>
        <taxon>Chelicerata</taxon>
        <taxon>Arachnida</taxon>
        <taxon>Pseudoscorpiones</taxon>
        <taxon>Cheliferoidea</taxon>
        <taxon>Chernetidae</taxon>
        <taxon>Cordylochernes</taxon>
    </lineage>
</organism>
<dbReference type="InterPro" id="IPR001584">
    <property type="entry name" value="Integrase_cat-core"/>
</dbReference>
<keyword evidence="9" id="KW-1185">Reference proteome</keyword>
<dbReference type="InterPro" id="IPR004875">
    <property type="entry name" value="DDE_SF_endonuclease_dom"/>
</dbReference>
<dbReference type="InterPro" id="IPR006600">
    <property type="entry name" value="HTH_CenpB_DNA-bd_dom"/>
</dbReference>
<evidence type="ECO:0000259" key="5">
    <source>
        <dbReference type="PROSITE" id="PS50878"/>
    </source>
</evidence>
<evidence type="ECO:0000256" key="1">
    <source>
        <dbReference type="ARBA" id="ARBA00004123"/>
    </source>
</evidence>
<keyword evidence="4" id="KW-0511">Multifunctional enzyme</keyword>
<dbReference type="Gene3D" id="1.10.10.60">
    <property type="entry name" value="Homeodomain-like"/>
    <property type="match status" value="1"/>
</dbReference>
<dbReference type="InterPro" id="IPR009057">
    <property type="entry name" value="Homeodomain-like_sf"/>
</dbReference>
<evidence type="ECO:0000259" key="6">
    <source>
        <dbReference type="PROSITE" id="PS50994"/>
    </source>
</evidence>
<dbReference type="SUPFAM" id="SSF46689">
    <property type="entry name" value="Homeodomain-like"/>
    <property type="match status" value="1"/>
</dbReference>
<dbReference type="PROSITE" id="PS50878">
    <property type="entry name" value="RT_POL"/>
    <property type="match status" value="1"/>
</dbReference>
<dbReference type="Pfam" id="PF00665">
    <property type="entry name" value="rve"/>
    <property type="match status" value="1"/>
</dbReference>
<feature type="domain" description="Reverse transcriptase" evidence="5">
    <location>
        <begin position="110"/>
        <end position="289"/>
    </location>
</feature>
<dbReference type="Pfam" id="PF17921">
    <property type="entry name" value="Integrase_H2C2"/>
    <property type="match status" value="1"/>
</dbReference>
<dbReference type="InterPro" id="IPR012337">
    <property type="entry name" value="RNaseH-like_sf"/>
</dbReference>
<keyword evidence="3" id="KW-0238">DNA-binding</keyword>
<dbReference type="Proteomes" id="UP001235939">
    <property type="component" value="Chromosome 18"/>
</dbReference>
<feature type="domain" description="HTH CENPB-type" evidence="7">
    <location>
        <begin position="988"/>
        <end position="1070"/>
    </location>
</feature>
<accession>A0ABY6LFF0</accession>